<evidence type="ECO:0000313" key="1">
    <source>
        <dbReference type="EMBL" id="GFY78514.1"/>
    </source>
</evidence>
<gene>
    <name evidence="1" type="ORF">TNIN_198731</name>
</gene>
<accession>A0A8X7CML7</accession>
<dbReference type="Proteomes" id="UP000886998">
    <property type="component" value="Unassembled WGS sequence"/>
</dbReference>
<comment type="caution">
    <text evidence="1">The sequence shown here is derived from an EMBL/GenBank/DDBJ whole genome shotgun (WGS) entry which is preliminary data.</text>
</comment>
<protein>
    <submittedName>
        <fullName evidence="1">Uncharacterized protein</fullName>
    </submittedName>
</protein>
<proteinExistence type="predicted"/>
<sequence>MDWGGGKVPRAKRRTKGVLRMTFGDVVSLLFVFVVCKANSEARMDSCSSVRHTVGGWGKIPVVILRVD</sequence>
<dbReference type="AlphaFoldDB" id="A0A8X7CML7"/>
<name>A0A8X7CML7_9ARAC</name>
<keyword evidence="2" id="KW-1185">Reference proteome</keyword>
<dbReference type="EMBL" id="BMAV01023043">
    <property type="protein sequence ID" value="GFY78514.1"/>
    <property type="molecule type" value="Genomic_DNA"/>
</dbReference>
<organism evidence="1 2">
    <name type="scientific">Trichonephila inaurata madagascariensis</name>
    <dbReference type="NCBI Taxonomy" id="2747483"/>
    <lineage>
        <taxon>Eukaryota</taxon>
        <taxon>Metazoa</taxon>
        <taxon>Ecdysozoa</taxon>
        <taxon>Arthropoda</taxon>
        <taxon>Chelicerata</taxon>
        <taxon>Arachnida</taxon>
        <taxon>Araneae</taxon>
        <taxon>Araneomorphae</taxon>
        <taxon>Entelegynae</taxon>
        <taxon>Araneoidea</taxon>
        <taxon>Nephilidae</taxon>
        <taxon>Trichonephila</taxon>
        <taxon>Trichonephila inaurata</taxon>
    </lineage>
</organism>
<evidence type="ECO:0000313" key="2">
    <source>
        <dbReference type="Proteomes" id="UP000886998"/>
    </source>
</evidence>
<reference evidence="1" key="1">
    <citation type="submission" date="2020-08" db="EMBL/GenBank/DDBJ databases">
        <title>Multicomponent nature underlies the extraordinary mechanical properties of spider dragline silk.</title>
        <authorList>
            <person name="Kono N."/>
            <person name="Nakamura H."/>
            <person name="Mori M."/>
            <person name="Yoshida Y."/>
            <person name="Ohtoshi R."/>
            <person name="Malay A.D."/>
            <person name="Moran D.A.P."/>
            <person name="Tomita M."/>
            <person name="Numata K."/>
            <person name="Arakawa K."/>
        </authorList>
    </citation>
    <scope>NUCLEOTIDE SEQUENCE</scope>
</reference>